<organism evidence="1 2">
    <name type="scientific">Lactuca sativa</name>
    <name type="common">Garden lettuce</name>
    <dbReference type="NCBI Taxonomy" id="4236"/>
    <lineage>
        <taxon>Eukaryota</taxon>
        <taxon>Viridiplantae</taxon>
        <taxon>Streptophyta</taxon>
        <taxon>Embryophyta</taxon>
        <taxon>Tracheophyta</taxon>
        <taxon>Spermatophyta</taxon>
        <taxon>Magnoliopsida</taxon>
        <taxon>eudicotyledons</taxon>
        <taxon>Gunneridae</taxon>
        <taxon>Pentapetalae</taxon>
        <taxon>asterids</taxon>
        <taxon>campanulids</taxon>
        <taxon>Asterales</taxon>
        <taxon>Asteraceae</taxon>
        <taxon>Cichorioideae</taxon>
        <taxon>Cichorieae</taxon>
        <taxon>Lactucinae</taxon>
        <taxon>Lactuca</taxon>
    </lineage>
</organism>
<dbReference type="PANTHER" id="PTHR48434">
    <property type="entry name" value="(RAPE) HYPOTHETICAL PROTEIN"/>
    <property type="match status" value="1"/>
</dbReference>
<name>A0A9R1VN92_LACSA</name>
<dbReference type="AlphaFoldDB" id="A0A9R1VN92"/>
<sequence length="102" mass="11942">MNSRHSKSYVQKIQFIEGSQISKLNQGFHILNDYLFSRGKTFYVNPYKTREYYQTVLQDSGSVFSLTIPTHVKEQLISAKLKFSKSFLHTIGLLIPILRKLW</sequence>
<protein>
    <submittedName>
        <fullName evidence="1">Uncharacterized protein</fullName>
    </submittedName>
</protein>
<dbReference type="Proteomes" id="UP000235145">
    <property type="component" value="Unassembled WGS sequence"/>
</dbReference>
<keyword evidence="2" id="KW-1185">Reference proteome</keyword>
<evidence type="ECO:0000313" key="1">
    <source>
        <dbReference type="EMBL" id="KAJ0208173.1"/>
    </source>
</evidence>
<accession>A0A9R1VN92</accession>
<comment type="caution">
    <text evidence="1">The sequence shown here is derived from an EMBL/GenBank/DDBJ whole genome shotgun (WGS) entry which is preliminary data.</text>
</comment>
<dbReference type="EMBL" id="NBSK02000005">
    <property type="protein sequence ID" value="KAJ0208173.1"/>
    <property type="molecule type" value="Genomic_DNA"/>
</dbReference>
<gene>
    <name evidence="1" type="ORF">LSAT_V11C500253910</name>
</gene>
<dbReference type="PANTHER" id="PTHR48434:SF1">
    <property type="entry name" value="(RAPE) HYPOTHETICAL PROTEIN"/>
    <property type="match status" value="1"/>
</dbReference>
<reference evidence="1 2" key="1">
    <citation type="journal article" date="2017" name="Nat. Commun.">
        <title>Genome assembly with in vitro proximity ligation data and whole-genome triplication in lettuce.</title>
        <authorList>
            <person name="Reyes-Chin-Wo S."/>
            <person name="Wang Z."/>
            <person name="Yang X."/>
            <person name="Kozik A."/>
            <person name="Arikit S."/>
            <person name="Song C."/>
            <person name="Xia L."/>
            <person name="Froenicke L."/>
            <person name="Lavelle D.O."/>
            <person name="Truco M.J."/>
            <person name="Xia R."/>
            <person name="Zhu S."/>
            <person name="Xu C."/>
            <person name="Xu H."/>
            <person name="Xu X."/>
            <person name="Cox K."/>
            <person name="Korf I."/>
            <person name="Meyers B.C."/>
            <person name="Michelmore R.W."/>
        </authorList>
    </citation>
    <scope>NUCLEOTIDE SEQUENCE [LARGE SCALE GENOMIC DNA]</scope>
    <source>
        <strain evidence="2">cv. Salinas</strain>
        <tissue evidence="1">Seedlings</tissue>
    </source>
</reference>
<evidence type="ECO:0000313" key="2">
    <source>
        <dbReference type="Proteomes" id="UP000235145"/>
    </source>
</evidence>
<proteinExistence type="predicted"/>